<proteinExistence type="predicted"/>
<dbReference type="InterPro" id="IPR050765">
    <property type="entry name" value="Riboflavin_Biosynth_HTPR"/>
</dbReference>
<dbReference type="InterPro" id="IPR002734">
    <property type="entry name" value="RibDG_C"/>
</dbReference>
<dbReference type="SUPFAM" id="SSF53597">
    <property type="entry name" value="Dihydrofolate reductase-like"/>
    <property type="match status" value="1"/>
</dbReference>
<evidence type="ECO:0000313" key="3">
    <source>
        <dbReference type="Proteomes" id="UP001153069"/>
    </source>
</evidence>
<evidence type="ECO:0000313" key="2">
    <source>
        <dbReference type="EMBL" id="CAB9505737.1"/>
    </source>
</evidence>
<comment type="caution">
    <text evidence="2">The sequence shown here is derived from an EMBL/GenBank/DDBJ whole genome shotgun (WGS) entry which is preliminary data.</text>
</comment>
<evidence type="ECO:0000259" key="1">
    <source>
        <dbReference type="Pfam" id="PF01872"/>
    </source>
</evidence>
<dbReference type="OrthoDB" id="3192019at2759"/>
<dbReference type="InterPro" id="IPR024072">
    <property type="entry name" value="DHFR-like_dom_sf"/>
</dbReference>
<dbReference type="Gene3D" id="3.40.430.10">
    <property type="entry name" value="Dihydrofolate Reductase, subunit A"/>
    <property type="match status" value="1"/>
</dbReference>
<dbReference type="PANTHER" id="PTHR38011">
    <property type="entry name" value="DIHYDROFOLATE REDUCTASE FAMILY PROTEIN (AFU_ORTHOLOGUE AFUA_8G06820)"/>
    <property type="match status" value="1"/>
</dbReference>
<dbReference type="EMBL" id="CAICTM010000240">
    <property type="protein sequence ID" value="CAB9505737.1"/>
    <property type="molecule type" value="Genomic_DNA"/>
</dbReference>
<protein>
    <submittedName>
        <fullName evidence="2">RibD C-terminal domain</fullName>
    </submittedName>
</protein>
<name>A0A9N8HAH1_9STRA</name>
<feature type="domain" description="Bacterial bifunctional deaminase-reductase C-terminal" evidence="1">
    <location>
        <begin position="8"/>
        <end position="176"/>
    </location>
</feature>
<dbReference type="PANTHER" id="PTHR38011:SF11">
    <property type="entry name" value="2,5-DIAMINO-6-RIBOSYLAMINO-4(3H)-PYRIMIDINONE 5'-PHOSPHATE REDUCTASE"/>
    <property type="match status" value="1"/>
</dbReference>
<dbReference type="Pfam" id="PF01872">
    <property type="entry name" value="RibD_C"/>
    <property type="match status" value="1"/>
</dbReference>
<keyword evidence="3" id="KW-1185">Reference proteome</keyword>
<dbReference type="GO" id="GO:0009231">
    <property type="term" value="P:riboflavin biosynthetic process"/>
    <property type="evidence" value="ECO:0007669"/>
    <property type="project" value="InterPro"/>
</dbReference>
<dbReference type="Proteomes" id="UP001153069">
    <property type="component" value="Unassembled WGS sequence"/>
</dbReference>
<reference evidence="2" key="1">
    <citation type="submission" date="2020-06" db="EMBL/GenBank/DDBJ databases">
        <authorList>
            <consortium name="Plant Systems Biology data submission"/>
        </authorList>
    </citation>
    <scope>NUCLEOTIDE SEQUENCE</scope>
    <source>
        <strain evidence="2">D6</strain>
    </source>
</reference>
<sequence>MTKGSVYIATSLDGYIAKADGDIDWLNNIPPPAKEEGDMGFAAYLASVDCMVMGRNTFDKVLSFGKDVWPYGTLKVVVWSRTMKPDDIPDYRRDTVSCSALPPKELMQELQDNGHKKAYIDGGVTVQEFLKAGMVQEICLSLAPILLGSGIKLFPTDGPQFNLKLKESMSYSNGMVQSTYEVLPNEE</sequence>
<accession>A0A9N8HAH1</accession>
<organism evidence="2 3">
    <name type="scientific">Seminavis robusta</name>
    <dbReference type="NCBI Taxonomy" id="568900"/>
    <lineage>
        <taxon>Eukaryota</taxon>
        <taxon>Sar</taxon>
        <taxon>Stramenopiles</taxon>
        <taxon>Ochrophyta</taxon>
        <taxon>Bacillariophyta</taxon>
        <taxon>Bacillariophyceae</taxon>
        <taxon>Bacillariophycidae</taxon>
        <taxon>Naviculales</taxon>
        <taxon>Naviculaceae</taxon>
        <taxon>Seminavis</taxon>
    </lineage>
</organism>
<dbReference type="GO" id="GO:0008703">
    <property type="term" value="F:5-amino-6-(5-phosphoribosylamino)uracil reductase activity"/>
    <property type="evidence" value="ECO:0007669"/>
    <property type="project" value="InterPro"/>
</dbReference>
<dbReference type="AlphaFoldDB" id="A0A9N8HAH1"/>
<gene>
    <name evidence="2" type="ORF">SEMRO_241_G096500.1</name>
</gene>